<reference evidence="2" key="2">
    <citation type="submission" date="2015-01" db="EMBL/GenBank/DDBJ databases">
        <title>Evolutionary Origins and Diversification of the Mycorrhizal Mutualists.</title>
        <authorList>
            <consortium name="DOE Joint Genome Institute"/>
            <consortium name="Mycorrhizal Genomics Consortium"/>
            <person name="Kohler A."/>
            <person name="Kuo A."/>
            <person name="Nagy L.G."/>
            <person name="Floudas D."/>
            <person name="Copeland A."/>
            <person name="Barry K.W."/>
            <person name="Cichocki N."/>
            <person name="Veneault-Fourrey C."/>
            <person name="LaButti K."/>
            <person name="Lindquist E.A."/>
            <person name="Lipzen A."/>
            <person name="Lundell T."/>
            <person name="Morin E."/>
            <person name="Murat C."/>
            <person name="Riley R."/>
            <person name="Ohm R."/>
            <person name="Sun H."/>
            <person name="Tunlid A."/>
            <person name="Henrissat B."/>
            <person name="Grigoriev I.V."/>
            <person name="Hibbett D.S."/>
            <person name="Martin F."/>
        </authorList>
    </citation>
    <scope>NUCLEOTIDE SEQUENCE [LARGE SCALE GENOMIC DNA]</scope>
    <source>
        <strain evidence="2">UH-Slu-Lm8-n1</strain>
    </source>
</reference>
<protein>
    <submittedName>
        <fullName evidence="1">Uncharacterized protein</fullName>
    </submittedName>
</protein>
<name>A0A0D0AKM5_9AGAM</name>
<evidence type="ECO:0000313" key="1">
    <source>
        <dbReference type="EMBL" id="KIK42391.1"/>
    </source>
</evidence>
<proteinExistence type="predicted"/>
<keyword evidence="2" id="KW-1185">Reference proteome</keyword>
<evidence type="ECO:0000313" key="2">
    <source>
        <dbReference type="Proteomes" id="UP000054485"/>
    </source>
</evidence>
<gene>
    <name evidence="1" type="ORF">CY34DRAFT_145884</name>
</gene>
<dbReference type="InParanoid" id="A0A0D0AKM5"/>
<reference evidence="1 2" key="1">
    <citation type="submission" date="2014-04" db="EMBL/GenBank/DDBJ databases">
        <authorList>
            <consortium name="DOE Joint Genome Institute"/>
            <person name="Kuo A."/>
            <person name="Ruytinx J."/>
            <person name="Rineau F."/>
            <person name="Colpaert J."/>
            <person name="Kohler A."/>
            <person name="Nagy L.G."/>
            <person name="Floudas D."/>
            <person name="Copeland A."/>
            <person name="Barry K.W."/>
            <person name="Cichocki N."/>
            <person name="Veneault-Fourrey C."/>
            <person name="LaButti K."/>
            <person name="Lindquist E.A."/>
            <person name="Lipzen A."/>
            <person name="Lundell T."/>
            <person name="Morin E."/>
            <person name="Murat C."/>
            <person name="Sun H."/>
            <person name="Tunlid A."/>
            <person name="Henrissat B."/>
            <person name="Grigoriev I.V."/>
            <person name="Hibbett D.S."/>
            <person name="Martin F."/>
            <person name="Nordberg H.P."/>
            <person name="Cantor M.N."/>
            <person name="Hua S.X."/>
        </authorList>
    </citation>
    <scope>NUCLEOTIDE SEQUENCE [LARGE SCALE GENOMIC DNA]</scope>
    <source>
        <strain evidence="1 2">UH-Slu-Lm8-n1</strain>
    </source>
</reference>
<dbReference type="AlphaFoldDB" id="A0A0D0AKM5"/>
<organism evidence="1 2">
    <name type="scientific">Suillus luteus UH-Slu-Lm8-n1</name>
    <dbReference type="NCBI Taxonomy" id="930992"/>
    <lineage>
        <taxon>Eukaryota</taxon>
        <taxon>Fungi</taxon>
        <taxon>Dikarya</taxon>
        <taxon>Basidiomycota</taxon>
        <taxon>Agaricomycotina</taxon>
        <taxon>Agaricomycetes</taxon>
        <taxon>Agaricomycetidae</taxon>
        <taxon>Boletales</taxon>
        <taxon>Suillineae</taxon>
        <taxon>Suillaceae</taxon>
        <taxon>Suillus</taxon>
    </lineage>
</organism>
<dbReference type="HOGENOM" id="CLU_1918455_0_0_1"/>
<dbReference type="Proteomes" id="UP000054485">
    <property type="component" value="Unassembled WGS sequence"/>
</dbReference>
<dbReference type="EMBL" id="KN835240">
    <property type="protein sequence ID" value="KIK42391.1"/>
    <property type="molecule type" value="Genomic_DNA"/>
</dbReference>
<sequence length="132" mass="15258">MENRDGQSQLEGHLYSSLTNLVTSSIGVDWYVSDCNNALKGRLGLQQCRKIALIAEFKPWFSFSTVTELNLPILPRQSRWDIRFLVWDNFQVGAAYEAFKLRMYSASERLNPRIELHQLFRLLHVGIGILDI</sequence>
<accession>A0A0D0AKM5</accession>